<gene>
    <name evidence="2" type="ORF">PMAL9190_01985</name>
</gene>
<feature type="transmembrane region" description="Helical" evidence="1">
    <location>
        <begin position="60"/>
        <end position="80"/>
    </location>
</feature>
<feature type="transmembrane region" description="Helical" evidence="1">
    <location>
        <begin position="115"/>
        <end position="135"/>
    </location>
</feature>
<proteinExistence type="predicted"/>
<feature type="transmembrane region" description="Helical" evidence="1">
    <location>
        <begin position="253"/>
        <end position="270"/>
    </location>
</feature>
<keyword evidence="3" id="KW-1185">Reference proteome</keyword>
<feature type="transmembrane region" description="Helical" evidence="1">
    <location>
        <begin position="32"/>
        <end position="53"/>
    </location>
</feature>
<evidence type="ECO:0000256" key="1">
    <source>
        <dbReference type="SAM" id="Phobius"/>
    </source>
</evidence>
<feature type="transmembrane region" description="Helical" evidence="1">
    <location>
        <begin position="86"/>
        <end position="103"/>
    </location>
</feature>
<dbReference type="AlphaFoldDB" id="A0A1Y6MGE4"/>
<sequence>MKKQVVILYCQILIIMTFPSLFMGMFSLSSLYVGMIFSSFLLLMFNVRFLLYIRITLKSVILLCLLLLYVFIQSSYIYIYHDVFKPIFSLLSFVLMLISIFALSKRISRLSQDDLKKVIILLFYTFLFLGYFSLLNINIGPYTFMEKPVFPFKEQSHFALIIGPFLITYTYISSNKKVLFSIIATSLLALLFPNLTLLLFCSISLFVYFFKNISGIKTLLYFLCGLIIISIFLNAIFNIEYFSSRLSMSNENLTTLVFIQGWEFITYYLLKTNFLGVGFQSLGESYLDVPEISYLISKIYGDFFNISDGGFLASKTISELGLVGICYSISYLFFIFKLILNGFRYKGNESIGAIIIFSFLVEMFFRGYGYFSPMLFLVLSFYFIEYLDDKKHCHYK</sequence>
<feature type="transmembrane region" description="Helical" evidence="1">
    <location>
        <begin position="320"/>
        <end position="340"/>
    </location>
</feature>
<keyword evidence="1" id="KW-0812">Transmembrane</keyword>
<feature type="transmembrane region" description="Helical" evidence="1">
    <location>
        <begin position="219"/>
        <end position="241"/>
    </location>
</feature>
<name>A0A1Y6MGE4_9GAMM</name>
<feature type="transmembrane region" description="Helical" evidence="1">
    <location>
        <begin position="179"/>
        <end position="207"/>
    </location>
</feature>
<evidence type="ECO:0000313" key="2">
    <source>
        <dbReference type="EMBL" id="SMY35616.1"/>
    </source>
</evidence>
<keyword evidence="1" id="KW-1133">Transmembrane helix</keyword>
<reference evidence="3" key="1">
    <citation type="submission" date="2017-06" db="EMBL/GenBank/DDBJ databases">
        <authorList>
            <person name="Rodrigo-Torres L."/>
            <person name="Arahal R.D."/>
            <person name="Lucena T."/>
        </authorList>
    </citation>
    <scope>NUCLEOTIDE SEQUENCE [LARGE SCALE GENOMIC DNA]</scope>
    <source>
        <strain evidence="3">CECT 9190</strain>
    </source>
</reference>
<dbReference type="Proteomes" id="UP000195963">
    <property type="component" value="Unassembled WGS sequence"/>
</dbReference>
<organism evidence="2 3">
    <name type="scientific">Photobacterium malacitanum</name>
    <dbReference type="NCBI Taxonomy" id="2204294"/>
    <lineage>
        <taxon>Bacteria</taxon>
        <taxon>Pseudomonadati</taxon>
        <taxon>Pseudomonadota</taxon>
        <taxon>Gammaproteobacteria</taxon>
        <taxon>Vibrionales</taxon>
        <taxon>Vibrionaceae</taxon>
        <taxon>Photobacterium</taxon>
    </lineage>
</organism>
<dbReference type="RefSeq" id="WP_087845043.1">
    <property type="nucleotide sequence ID" value="NZ_FYAK01000003.1"/>
</dbReference>
<feature type="transmembrane region" description="Helical" evidence="1">
    <location>
        <begin position="370"/>
        <end position="387"/>
    </location>
</feature>
<dbReference type="EMBL" id="FYAK01000003">
    <property type="protein sequence ID" value="SMY35616.1"/>
    <property type="molecule type" value="Genomic_DNA"/>
</dbReference>
<evidence type="ECO:0008006" key="4">
    <source>
        <dbReference type="Google" id="ProtNLM"/>
    </source>
</evidence>
<feature type="transmembrane region" description="Helical" evidence="1">
    <location>
        <begin position="7"/>
        <end position="26"/>
    </location>
</feature>
<evidence type="ECO:0000313" key="3">
    <source>
        <dbReference type="Proteomes" id="UP000195963"/>
    </source>
</evidence>
<protein>
    <recommendedName>
        <fullName evidence="4">O-Antigen ligase</fullName>
    </recommendedName>
</protein>
<feature type="transmembrane region" description="Helical" evidence="1">
    <location>
        <begin position="155"/>
        <end position="172"/>
    </location>
</feature>
<accession>A0A1Y6MGE4</accession>
<keyword evidence="1" id="KW-0472">Membrane</keyword>